<proteinExistence type="inferred from homology"/>
<evidence type="ECO:0000256" key="2">
    <source>
        <dbReference type="HAMAP-Rule" id="MF_01358"/>
    </source>
</evidence>
<evidence type="ECO:0000313" key="4">
    <source>
        <dbReference type="EMBL" id="MEX6428564.1"/>
    </source>
</evidence>
<protein>
    <recommendedName>
        <fullName evidence="2">NADH-quinone oxidoreductase subunit D</fullName>
        <ecNumber evidence="2">7.1.1.-</ecNumber>
    </recommendedName>
    <alternativeName>
        <fullName evidence="2">NADH dehydrogenase I subunit D</fullName>
    </alternativeName>
    <alternativeName>
        <fullName evidence="2">NDH-1 subunit D</fullName>
    </alternativeName>
</protein>
<comment type="similarity">
    <text evidence="2">Belongs to the complex I 49 kDa subunit family.</text>
</comment>
<dbReference type="RefSeq" id="WP_298385881.1">
    <property type="nucleotide sequence ID" value="NZ_JBFSHR010000003.1"/>
</dbReference>
<dbReference type="Pfam" id="PF00346">
    <property type="entry name" value="Complex1_49kDa"/>
    <property type="match status" value="1"/>
</dbReference>
<name>A0ABV3Y251_9ACTN</name>
<dbReference type="PANTHER" id="PTHR11993:SF10">
    <property type="entry name" value="NADH DEHYDROGENASE [UBIQUINONE] IRON-SULFUR PROTEIN 2, MITOCHONDRIAL"/>
    <property type="match status" value="1"/>
</dbReference>
<dbReference type="InterPro" id="IPR029014">
    <property type="entry name" value="NiFe-Hase_large"/>
</dbReference>
<sequence>MSNAIYTVVRPEGDGRFGLVQETSEGPQELGERSSTTAAALAKEIGSTLRIPEGEAELESDSDDGRMIINMGPQHPSTHGVLRIMLEIEGETVLRSKPVVGYLHTGMEKTAENLTYLQGTTNVTRMDYLSPLNNELVFCLAAESLLGIEMPERATWIRMLMSELNRIASHVMWLATNGMDLGSTSMMIFGFRDREMVLSFFEKTSGLRMNNNYIRVGGVAADLPDGWEDDVTAIVDTIEARTHDYDELITGQPIFRERVVGVGVLRPQEAVALSASGPILRASGVPWDLRKEMPYLFYDQVDFDVVVGSVGDTYDRYAVRLFEIRQSISIVRQILDKMPKGPYRALDPKVTPPPRARIDESMEALIHHFKLFTEGIRIPPGESYVAIESPRGELGCYMVSDGSAKPFRMHIRGPSFVNLQSLPVMLHGGLLADAVAVISSVDPVMGEVDR</sequence>
<gene>
    <name evidence="2" type="primary">nuoD</name>
    <name evidence="4" type="ORF">AB6A68_01745</name>
</gene>
<comment type="subcellular location">
    <subcellularLocation>
        <location evidence="2">Cell membrane</location>
        <topology evidence="2">Peripheral membrane protein</topology>
        <orientation evidence="2">Cytoplasmic side</orientation>
    </subcellularLocation>
</comment>
<dbReference type="InterPro" id="IPR022885">
    <property type="entry name" value="NDH1_su_D/H"/>
</dbReference>
<dbReference type="SUPFAM" id="SSF56762">
    <property type="entry name" value="HydB/Nqo4-like"/>
    <property type="match status" value="1"/>
</dbReference>
<keyword evidence="2" id="KW-0813">Transport</keyword>
<evidence type="ECO:0000259" key="3">
    <source>
        <dbReference type="Pfam" id="PF00346"/>
    </source>
</evidence>
<keyword evidence="2" id="KW-0520">NAD</keyword>
<dbReference type="NCBIfam" id="TIGR01962">
    <property type="entry name" value="NuoD"/>
    <property type="match status" value="1"/>
</dbReference>
<comment type="catalytic activity">
    <reaction evidence="2">
        <text>a quinone + NADH + 5 H(+)(in) = a quinol + NAD(+) + 4 H(+)(out)</text>
        <dbReference type="Rhea" id="RHEA:57888"/>
        <dbReference type="ChEBI" id="CHEBI:15378"/>
        <dbReference type="ChEBI" id="CHEBI:24646"/>
        <dbReference type="ChEBI" id="CHEBI:57540"/>
        <dbReference type="ChEBI" id="CHEBI:57945"/>
        <dbReference type="ChEBI" id="CHEBI:132124"/>
    </reaction>
</comment>
<accession>A0ABV3Y251</accession>
<feature type="domain" description="NADH-quinone oxidoreductase subunit D" evidence="3">
    <location>
        <begin position="180"/>
        <end position="450"/>
    </location>
</feature>
<keyword evidence="5" id="KW-1185">Reference proteome</keyword>
<dbReference type="EMBL" id="JBFSHR010000003">
    <property type="protein sequence ID" value="MEX6428564.1"/>
    <property type="molecule type" value="Genomic_DNA"/>
</dbReference>
<comment type="subunit">
    <text evidence="2">NDH-1 is composed of 14 different subunits. Subunits NuoB, C, D, E, F, and G constitute the peripheral sector of the complex.</text>
</comment>
<keyword evidence="2" id="KW-0472">Membrane</keyword>
<keyword evidence="2" id="KW-1003">Cell membrane</keyword>
<evidence type="ECO:0000256" key="1">
    <source>
        <dbReference type="ARBA" id="ARBA00022719"/>
    </source>
</evidence>
<keyword evidence="2" id="KW-1278">Translocase</keyword>
<reference evidence="4 5" key="1">
    <citation type="submission" date="2024-07" db="EMBL/GenBank/DDBJ databases">
        <title>Draft Genome Sequence of Ferrimicrobium acidiphilum Strain YE2023, Isolated from a Pulp of Bioleach Reactor.</title>
        <authorList>
            <person name="Elkina Y.A."/>
            <person name="Bulaeva A.G."/>
            <person name="Beletsky A.V."/>
            <person name="Mardanov A.V."/>
        </authorList>
    </citation>
    <scope>NUCLEOTIDE SEQUENCE [LARGE SCALE GENOMIC DNA]</scope>
    <source>
        <strain evidence="4 5">YE2023</strain>
    </source>
</reference>
<keyword evidence="1 2" id="KW-0874">Quinone</keyword>
<dbReference type="Proteomes" id="UP001560267">
    <property type="component" value="Unassembled WGS sequence"/>
</dbReference>
<dbReference type="Gene3D" id="1.10.645.10">
    <property type="entry name" value="Cytochrome-c3 Hydrogenase, chain B"/>
    <property type="match status" value="1"/>
</dbReference>
<dbReference type="PANTHER" id="PTHR11993">
    <property type="entry name" value="NADH-UBIQUINONE OXIDOREDUCTASE 49 KDA SUBUNIT"/>
    <property type="match status" value="1"/>
</dbReference>
<dbReference type="InterPro" id="IPR001135">
    <property type="entry name" value="NADH_Q_OxRdtase_suD"/>
</dbReference>
<dbReference type="NCBIfam" id="NF004739">
    <property type="entry name" value="PRK06075.1"/>
    <property type="match status" value="1"/>
</dbReference>
<dbReference type="HAMAP" id="MF_01358">
    <property type="entry name" value="NDH1_NuoD"/>
    <property type="match status" value="1"/>
</dbReference>
<dbReference type="EC" id="7.1.1.-" evidence="2"/>
<evidence type="ECO:0000313" key="5">
    <source>
        <dbReference type="Proteomes" id="UP001560267"/>
    </source>
</evidence>
<organism evidence="4 5">
    <name type="scientific">Ferrimicrobium acidiphilum</name>
    <dbReference type="NCBI Taxonomy" id="121039"/>
    <lineage>
        <taxon>Bacteria</taxon>
        <taxon>Bacillati</taxon>
        <taxon>Actinomycetota</taxon>
        <taxon>Acidimicrobiia</taxon>
        <taxon>Acidimicrobiales</taxon>
        <taxon>Acidimicrobiaceae</taxon>
        <taxon>Ferrimicrobium</taxon>
    </lineage>
</organism>
<comment type="caution">
    <text evidence="4">The sequence shown here is derived from an EMBL/GenBank/DDBJ whole genome shotgun (WGS) entry which is preliminary data.</text>
</comment>
<comment type="function">
    <text evidence="2">NDH-1 shuttles electrons from NADH, via FMN and iron-sulfur (Fe-S) centers, to quinones in the respiratory chain. The immediate electron acceptor for the enzyme in this species is believed to be a menaquinone. Couples the redox reaction to proton translocation (for every two electrons transferred, four hydrogen ions are translocated across the cytoplasmic membrane), and thus conserves the redox energy in a proton gradient.</text>
</comment>